<comment type="subunit">
    <text evidence="10">Homodimer. Forms a membrane-associated complex with FtsX.</text>
</comment>
<comment type="similarity">
    <text evidence="2 10">Belongs to the ABC transporter superfamily.</text>
</comment>
<feature type="domain" description="ABC transporter" evidence="11">
    <location>
        <begin position="2"/>
        <end position="224"/>
    </location>
</feature>
<evidence type="ECO:0000313" key="13">
    <source>
        <dbReference type="Proteomes" id="UP000599024"/>
    </source>
</evidence>
<dbReference type="Pfam" id="PF00005">
    <property type="entry name" value="ABC_tran"/>
    <property type="match status" value="1"/>
</dbReference>
<evidence type="ECO:0000256" key="8">
    <source>
        <dbReference type="ARBA" id="ARBA00023136"/>
    </source>
</evidence>
<dbReference type="EMBL" id="JACNLK010000037">
    <property type="protein sequence ID" value="MBC8208394.1"/>
    <property type="molecule type" value="Genomic_DNA"/>
</dbReference>
<evidence type="ECO:0000256" key="4">
    <source>
        <dbReference type="ARBA" id="ARBA00022475"/>
    </source>
</evidence>
<dbReference type="PROSITE" id="PS50893">
    <property type="entry name" value="ABC_TRANSPORTER_2"/>
    <property type="match status" value="1"/>
</dbReference>
<keyword evidence="5 10" id="KW-0132">Cell division</keyword>
<dbReference type="GO" id="GO:0022857">
    <property type="term" value="F:transmembrane transporter activity"/>
    <property type="evidence" value="ECO:0007669"/>
    <property type="project" value="TreeGrafter"/>
</dbReference>
<keyword evidence="4 10" id="KW-1003">Cell membrane</keyword>
<dbReference type="FunFam" id="3.40.50.300:FF:000056">
    <property type="entry name" value="Cell division ATP-binding protein FtsE"/>
    <property type="match status" value="1"/>
</dbReference>
<organism evidence="12 13">
    <name type="scientific">Candidatus Desulfatifera sulfidica</name>
    <dbReference type="NCBI Taxonomy" id="2841691"/>
    <lineage>
        <taxon>Bacteria</taxon>
        <taxon>Pseudomonadati</taxon>
        <taxon>Thermodesulfobacteriota</taxon>
        <taxon>Desulfobulbia</taxon>
        <taxon>Desulfobulbales</taxon>
        <taxon>Desulfobulbaceae</taxon>
        <taxon>Candidatus Desulfatifera</taxon>
    </lineage>
</organism>
<dbReference type="SUPFAM" id="SSF52540">
    <property type="entry name" value="P-loop containing nucleoside triphosphate hydrolases"/>
    <property type="match status" value="1"/>
</dbReference>
<dbReference type="GO" id="GO:0051301">
    <property type="term" value="P:cell division"/>
    <property type="evidence" value="ECO:0007669"/>
    <property type="project" value="UniProtKB-UniRule"/>
</dbReference>
<evidence type="ECO:0000313" key="12">
    <source>
        <dbReference type="EMBL" id="MBC8208394.1"/>
    </source>
</evidence>
<evidence type="ECO:0000256" key="3">
    <source>
        <dbReference type="ARBA" id="ARBA00020019"/>
    </source>
</evidence>
<evidence type="ECO:0000256" key="5">
    <source>
        <dbReference type="ARBA" id="ARBA00022618"/>
    </source>
</evidence>
<protein>
    <recommendedName>
        <fullName evidence="3 10">Cell division ATP-binding protein FtsE</fullName>
    </recommendedName>
</protein>
<keyword evidence="6 10" id="KW-0547">Nucleotide-binding</keyword>
<evidence type="ECO:0000256" key="6">
    <source>
        <dbReference type="ARBA" id="ARBA00022741"/>
    </source>
</evidence>
<evidence type="ECO:0000256" key="2">
    <source>
        <dbReference type="ARBA" id="ARBA00005417"/>
    </source>
</evidence>
<dbReference type="GO" id="GO:0016887">
    <property type="term" value="F:ATP hydrolysis activity"/>
    <property type="evidence" value="ECO:0007669"/>
    <property type="project" value="InterPro"/>
</dbReference>
<keyword evidence="8 10" id="KW-0472">Membrane</keyword>
<name>A0A8J6N7Y9_9BACT</name>
<dbReference type="AlphaFoldDB" id="A0A8J6N7Y9"/>
<dbReference type="GO" id="GO:0005886">
    <property type="term" value="C:plasma membrane"/>
    <property type="evidence" value="ECO:0007669"/>
    <property type="project" value="UniProtKB-SubCell"/>
</dbReference>
<keyword evidence="9 10" id="KW-0131">Cell cycle</keyword>
<evidence type="ECO:0000259" key="11">
    <source>
        <dbReference type="PROSITE" id="PS50893"/>
    </source>
</evidence>
<evidence type="ECO:0000256" key="9">
    <source>
        <dbReference type="ARBA" id="ARBA00023306"/>
    </source>
</evidence>
<gene>
    <name evidence="10 12" type="primary">ftsE</name>
    <name evidence="12" type="ORF">H8E79_04405</name>
</gene>
<comment type="subcellular location">
    <subcellularLocation>
        <location evidence="10">Cell membrane</location>
        <topology evidence="10">Peripheral membrane protein</topology>
        <orientation evidence="10">Cytoplasmic side</orientation>
    </subcellularLocation>
</comment>
<comment type="function">
    <text evidence="1">Part of the ABC transporter FtsEX involved in cellular division. Important for assembly or stability of the septal ring.</text>
</comment>
<comment type="caution">
    <text evidence="12">The sequence shown here is derived from an EMBL/GenBank/DDBJ whole genome shotgun (WGS) entry which is preliminary data.</text>
</comment>
<keyword evidence="7 10" id="KW-0067">ATP-binding</keyword>
<dbReference type="Gene3D" id="3.40.50.300">
    <property type="entry name" value="P-loop containing nucleotide triphosphate hydrolases"/>
    <property type="match status" value="1"/>
</dbReference>
<evidence type="ECO:0000256" key="1">
    <source>
        <dbReference type="ARBA" id="ARBA00002579"/>
    </source>
</evidence>
<reference evidence="12 13" key="1">
    <citation type="submission" date="2020-08" db="EMBL/GenBank/DDBJ databases">
        <title>Bridging the membrane lipid divide: bacteria of the FCB group superphylum have the potential to synthesize archaeal ether lipids.</title>
        <authorList>
            <person name="Villanueva L."/>
            <person name="Von Meijenfeldt F.A.B."/>
            <person name="Westbye A.B."/>
            <person name="Yadav S."/>
            <person name="Hopmans E.C."/>
            <person name="Dutilh B.E."/>
            <person name="Sinninghe Damste J.S."/>
        </authorList>
    </citation>
    <scope>NUCLEOTIDE SEQUENCE [LARGE SCALE GENOMIC DNA]</scope>
    <source>
        <strain evidence="12">NIOZ-UU81</strain>
    </source>
</reference>
<evidence type="ECO:0000256" key="10">
    <source>
        <dbReference type="RuleBase" id="RU365094"/>
    </source>
</evidence>
<dbReference type="InterPro" id="IPR003439">
    <property type="entry name" value="ABC_transporter-like_ATP-bd"/>
</dbReference>
<dbReference type="SMART" id="SM00382">
    <property type="entry name" value="AAA"/>
    <property type="match status" value="1"/>
</dbReference>
<dbReference type="PANTHER" id="PTHR24220">
    <property type="entry name" value="IMPORT ATP-BINDING PROTEIN"/>
    <property type="match status" value="1"/>
</dbReference>
<sequence length="224" mass="24647">MIDMIKVSKRYPPNVTALTDVSLSVPKGELLFLTGMSGAGKTTLLKLIANMERPTSGLVEVSGRNIHKLKGKKLALQRRKIGMAYQDFKLLTEQTVAQNIAIAMEVAYRSPQNIRVAVRDLLGQLDLSDKHNSLTGDLSRGEQQRVALARAVANDPELLLIDEPTGNLDTTTTVRVMDLLRRHHLAGATLIIATHDQSIYQGSQHRTLEMTKGHLSILHEGARA</sequence>
<dbReference type="Proteomes" id="UP000599024">
    <property type="component" value="Unassembled WGS sequence"/>
</dbReference>
<evidence type="ECO:0000256" key="7">
    <source>
        <dbReference type="ARBA" id="ARBA00022840"/>
    </source>
</evidence>
<dbReference type="NCBIfam" id="TIGR02673">
    <property type="entry name" value="FtsE"/>
    <property type="match status" value="1"/>
</dbReference>
<dbReference type="InterPro" id="IPR015854">
    <property type="entry name" value="ABC_transpr_LolD-like"/>
</dbReference>
<accession>A0A8J6N7Y9</accession>
<dbReference type="InterPro" id="IPR027417">
    <property type="entry name" value="P-loop_NTPase"/>
</dbReference>
<dbReference type="GO" id="GO:0005524">
    <property type="term" value="F:ATP binding"/>
    <property type="evidence" value="ECO:0007669"/>
    <property type="project" value="UniProtKB-UniRule"/>
</dbReference>
<proteinExistence type="inferred from homology"/>
<dbReference type="InterPro" id="IPR003593">
    <property type="entry name" value="AAA+_ATPase"/>
</dbReference>
<dbReference type="PANTHER" id="PTHR24220:SF470">
    <property type="entry name" value="CELL DIVISION ATP-BINDING PROTEIN FTSE"/>
    <property type="match status" value="1"/>
</dbReference>
<dbReference type="InterPro" id="IPR005286">
    <property type="entry name" value="Cell_div_FtsE"/>
</dbReference>